<accession>A0A1V8T4P6</accession>
<dbReference type="InterPro" id="IPR029058">
    <property type="entry name" value="AB_hydrolase_fold"/>
</dbReference>
<dbReference type="InterPro" id="IPR000073">
    <property type="entry name" value="AB_hydrolase_1"/>
</dbReference>
<dbReference type="Gene3D" id="3.40.50.1820">
    <property type="entry name" value="alpha/beta hydrolase"/>
    <property type="match status" value="1"/>
</dbReference>
<dbReference type="Pfam" id="PF00561">
    <property type="entry name" value="Abhydrolase_1"/>
    <property type="match status" value="1"/>
</dbReference>
<evidence type="ECO:0000313" key="3">
    <source>
        <dbReference type="Proteomes" id="UP000192596"/>
    </source>
</evidence>
<feature type="domain" description="AB hydrolase-1" evidence="1">
    <location>
        <begin position="23"/>
        <end position="132"/>
    </location>
</feature>
<dbReference type="OrthoDB" id="408373at2759"/>
<name>A0A1V8T4P6_9PEZI</name>
<dbReference type="STRING" id="1507870.A0A1V8T4P6"/>
<dbReference type="Proteomes" id="UP000192596">
    <property type="component" value="Unassembled WGS sequence"/>
</dbReference>
<dbReference type="InParanoid" id="A0A1V8T4P6"/>
<evidence type="ECO:0000259" key="1">
    <source>
        <dbReference type="Pfam" id="PF00561"/>
    </source>
</evidence>
<dbReference type="SUPFAM" id="SSF53474">
    <property type="entry name" value="alpha/beta-Hydrolases"/>
    <property type="match status" value="1"/>
</dbReference>
<sequence>MPFATTSSLNVHYQISGQDAHHWLVLINGLADDVSTWDAQVPAFTGAGYQVLTYDNRGIGQTTSLPGAKDQKPYTAELLAADLHELLFILKIDKFHLLGISMGGMIAQSLALAYPNGSTNGREILSLSLCCTYAAPSLFCSRMFVLWADMAQRMSIRDVMKDVTLWAFTVPFFLNRPAEVKEVDEAMDALTMPLDEYLAQLNVIQTFDSTAALAKLAAEGKGLANLPPSKVMVLAGVEDILIPVPLSSQLERAIPDCRWWTTRGGHACSLEFSEEFNAGVLEFLKSV</sequence>
<organism evidence="2 3">
    <name type="scientific">Cryoendolithus antarcticus</name>
    <dbReference type="NCBI Taxonomy" id="1507870"/>
    <lineage>
        <taxon>Eukaryota</taxon>
        <taxon>Fungi</taxon>
        <taxon>Dikarya</taxon>
        <taxon>Ascomycota</taxon>
        <taxon>Pezizomycotina</taxon>
        <taxon>Dothideomycetes</taxon>
        <taxon>Dothideomycetidae</taxon>
        <taxon>Cladosporiales</taxon>
        <taxon>Cladosporiaceae</taxon>
        <taxon>Cryoendolithus</taxon>
    </lineage>
</organism>
<dbReference type="PANTHER" id="PTHR43433">
    <property type="entry name" value="HYDROLASE, ALPHA/BETA FOLD FAMILY PROTEIN"/>
    <property type="match status" value="1"/>
</dbReference>
<proteinExistence type="predicted"/>
<dbReference type="AlphaFoldDB" id="A0A1V8T4P6"/>
<dbReference type="PANTHER" id="PTHR43433:SF5">
    <property type="entry name" value="AB HYDROLASE-1 DOMAIN-CONTAINING PROTEIN"/>
    <property type="match status" value="1"/>
</dbReference>
<dbReference type="InterPro" id="IPR050471">
    <property type="entry name" value="AB_hydrolase"/>
</dbReference>
<protein>
    <recommendedName>
        <fullName evidence="1">AB hydrolase-1 domain-containing protein</fullName>
    </recommendedName>
</protein>
<gene>
    <name evidence="2" type="ORF">B0A48_08776</name>
</gene>
<dbReference type="EMBL" id="NAJO01000017">
    <property type="protein sequence ID" value="OQO06188.1"/>
    <property type="molecule type" value="Genomic_DNA"/>
</dbReference>
<keyword evidence="3" id="KW-1185">Reference proteome</keyword>
<reference evidence="3" key="1">
    <citation type="submission" date="2017-03" db="EMBL/GenBank/DDBJ databases">
        <title>Genomes of endolithic fungi from Antarctica.</title>
        <authorList>
            <person name="Coleine C."/>
            <person name="Masonjones S."/>
            <person name="Stajich J.E."/>
        </authorList>
    </citation>
    <scope>NUCLEOTIDE SEQUENCE [LARGE SCALE GENOMIC DNA]</scope>
    <source>
        <strain evidence="3">CCFEE 5527</strain>
    </source>
</reference>
<comment type="caution">
    <text evidence="2">The sequence shown here is derived from an EMBL/GenBank/DDBJ whole genome shotgun (WGS) entry which is preliminary data.</text>
</comment>
<evidence type="ECO:0000313" key="2">
    <source>
        <dbReference type="EMBL" id="OQO06188.1"/>
    </source>
</evidence>